<dbReference type="AlphaFoldDB" id="T1JXJ7"/>
<proteinExistence type="predicted"/>
<dbReference type="Proteomes" id="UP000015104">
    <property type="component" value="Unassembled WGS sequence"/>
</dbReference>
<evidence type="ECO:0000313" key="2">
    <source>
        <dbReference type="EnsemblMetazoa" id="tetur02g12200.1"/>
    </source>
</evidence>
<protein>
    <submittedName>
        <fullName evidence="2">Uncharacterized protein</fullName>
    </submittedName>
</protein>
<dbReference type="HOGENOM" id="CLU_2852530_0_0_1"/>
<accession>T1JXJ7</accession>
<dbReference type="EnsemblMetazoa" id="tetur02g12200.1">
    <property type="protein sequence ID" value="tetur02g12200.1"/>
    <property type="gene ID" value="tetur02g12200"/>
</dbReference>
<reference evidence="2" key="2">
    <citation type="submission" date="2015-06" db="UniProtKB">
        <authorList>
            <consortium name="EnsemblMetazoa"/>
        </authorList>
    </citation>
    <scope>IDENTIFICATION</scope>
</reference>
<keyword evidence="1" id="KW-0472">Membrane</keyword>
<dbReference type="EMBL" id="CAEY01000829">
    <property type="status" value="NOT_ANNOTATED_CDS"/>
    <property type="molecule type" value="Genomic_DNA"/>
</dbReference>
<keyword evidence="3" id="KW-1185">Reference proteome</keyword>
<name>T1JXJ7_TETUR</name>
<keyword evidence="1" id="KW-1133">Transmembrane helix</keyword>
<sequence length="65" mass="7334">MSSILFGKFCIIAIASLYIVAITIIIIFNISLKNLSFRWINQHRPVISGYFNLGILGSKSIFNKN</sequence>
<evidence type="ECO:0000313" key="3">
    <source>
        <dbReference type="Proteomes" id="UP000015104"/>
    </source>
</evidence>
<organism evidence="2 3">
    <name type="scientific">Tetranychus urticae</name>
    <name type="common">Two-spotted spider mite</name>
    <dbReference type="NCBI Taxonomy" id="32264"/>
    <lineage>
        <taxon>Eukaryota</taxon>
        <taxon>Metazoa</taxon>
        <taxon>Ecdysozoa</taxon>
        <taxon>Arthropoda</taxon>
        <taxon>Chelicerata</taxon>
        <taxon>Arachnida</taxon>
        <taxon>Acari</taxon>
        <taxon>Acariformes</taxon>
        <taxon>Trombidiformes</taxon>
        <taxon>Prostigmata</taxon>
        <taxon>Eleutherengona</taxon>
        <taxon>Raphignathae</taxon>
        <taxon>Tetranychoidea</taxon>
        <taxon>Tetranychidae</taxon>
        <taxon>Tetranychus</taxon>
    </lineage>
</organism>
<keyword evidence="1" id="KW-0812">Transmembrane</keyword>
<feature type="transmembrane region" description="Helical" evidence="1">
    <location>
        <begin position="6"/>
        <end position="28"/>
    </location>
</feature>
<reference evidence="3" key="1">
    <citation type="submission" date="2011-08" db="EMBL/GenBank/DDBJ databases">
        <authorList>
            <person name="Rombauts S."/>
        </authorList>
    </citation>
    <scope>NUCLEOTIDE SEQUENCE</scope>
    <source>
        <strain evidence="3">London</strain>
    </source>
</reference>
<evidence type="ECO:0000256" key="1">
    <source>
        <dbReference type="SAM" id="Phobius"/>
    </source>
</evidence>